<evidence type="ECO:0000313" key="2">
    <source>
        <dbReference type="EMBL" id="SFS20623.1"/>
    </source>
</evidence>
<keyword evidence="2" id="KW-0645">Protease</keyword>
<gene>
    <name evidence="2" type="ORF">SAMN05421771_3730</name>
</gene>
<dbReference type="Proteomes" id="UP000199024">
    <property type="component" value="Unassembled WGS sequence"/>
</dbReference>
<dbReference type="RefSeq" id="WP_089842428.1">
    <property type="nucleotide sequence ID" value="NZ_FOZL01000002.1"/>
</dbReference>
<dbReference type="GO" id="GO:0004180">
    <property type="term" value="F:carboxypeptidase activity"/>
    <property type="evidence" value="ECO:0007669"/>
    <property type="project" value="UniProtKB-KW"/>
</dbReference>
<sequence length="368" mass="39434">MKTHRTARFLALPLATATLLFCLPARAQHALIAESLPDAPGFLMPQQPAPVPQGTAAITGRVEDVTGVTIPHATVTLTGPNEIPIVVFSDNDGFFSITGLGAGTYNVTIASSGLESLEFPNVRLLAGEQKEMPLIALPLNHNAVSVTVVATPDEIASEQVAAEEKQRVLGILPNFYTTYIWNAAPLKAHHKFSLAYHSFLDPVAFIGTGIVAGVEQAHNTFPGYGDGASGYAKRYGAAYADQVTGRVLGSAVFPSIFHQDPRYFYMGSGSTTSRAWYAISSGVICRGDNGHRQLNYSRILGSLVASSIANLYREKQDRTVGLTFRNTAIGIGFHAGTNLVREFLLRKTTTNIPTYAKGKPVEVASNVQ</sequence>
<reference evidence="2 3" key="1">
    <citation type="submission" date="2016-10" db="EMBL/GenBank/DDBJ databases">
        <authorList>
            <person name="de Groot N.N."/>
        </authorList>
    </citation>
    <scope>NUCLEOTIDE SEQUENCE [LARGE SCALE GENOMIC DNA]</scope>
    <source>
        <strain evidence="2 3">DSM 21001</strain>
    </source>
</reference>
<proteinExistence type="predicted"/>
<dbReference type="EMBL" id="FOZL01000002">
    <property type="protein sequence ID" value="SFS20623.1"/>
    <property type="molecule type" value="Genomic_DNA"/>
</dbReference>
<dbReference type="OrthoDB" id="115803at2"/>
<feature type="signal peptide" evidence="1">
    <location>
        <begin position="1"/>
        <end position="27"/>
    </location>
</feature>
<dbReference type="SUPFAM" id="SSF49452">
    <property type="entry name" value="Starch-binding domain-like"/>
    <property type="match status" value="1"/>
</dbReference>
<keyword evidence="3" id="KW-1185">Reference proteome</keyword>
<evidence type="ECO:0000313" key="3">
    <source>
        <dbReference type="Proteomes" id="UP000199024"/>
    </source>
</evidence>
<protein>
    <submittedName>
        <fullName evidence="2">Carboxypeptidase regulatory-like domain-containing protein</fullName>
    </submittedName>
</protein>
<dbReference type="Pfam" id="PF13620">
    <property type="entry name" value="CarboxypepD_reg"/>
    <property type="match status" value="1"/>
</dbReference>
<dbReference type="InterPro" id="IPR013784">
    <property type="entry name" value="Carb-bd-like_fold"/>
</dbReference>
<organism evidence="2 3">
    <name type="scientific">Granulicella pectinivorans</name>
    <dbReference type="NCBI Taxonomy" id="474950"/>
    <lineage>
        <taxon>Bacteria</taxon>
        <taxon>Pseudomonadati</taxon>
        <taxon>Acidobacteriota</taxon>
        <taxon>Terriglobia</taxon>
        <taxon>Terriglobales</taxon>
        <taxon>Acidobacteriaceae</taxon>
        <taxon>Granulicella</taxon>
    </lineage>
</organism>
<evidence type="ECO:0000256" key="1">
    <source>
        <dbReference type="SAM" id="SignalP"/>
    </source>
</evidence>
<keyword evidence="2" id="KW-0121">Carboxypeptidase</keyword>
<name>A0A1I6MY35_9BACT</name>
<keyword evidence="2" id="KW-0378">Hydrolase</keyword>
<dbReference type="Gene3D" id="2.60.40.1120">
    <property type="entry name" value="Carboxypeptidase-like, regulatory domain"/>
    <property type="match status" value="1"/>
</dbReference>
<dbReference type="GO" id="GO:0030246">
    <property type="term" value="F:carbohydrate binding"/>
    <property type="evidence" value="ECO:0007669"/>
    <property type="project" value="InterPro"/>
</dbReference>
<dbReference type="AlphaFoldDB" id="A0A1I6MY35"/>
<accession>A0A1I6MY35</accession>
<feature type="chain" id="PRO_5011482350" evidence="1">
    <location>
        <begin position="28"/>
        <end position="368"/>
    </location>
</feature>
<keyword evidence="1" id="KW-0732">Signal</keyword>